<sequence>MIETDNTTVCFSIANAKAKYHQRKAIDLILQIEEENGWTLTISHIAGKQNKEADELSRTSMAGNYQIRKEMLEEVLKDWQEEITVNLFATRNNAKYNRYYTLGIDKKAKGWDSVRVSWWEEFALIHPPIPIISRVIRKIIEEKAQGIMIVPNWPGQIWWTELKEITVREKELGESEKVLEMGSKMKKRNLKVPPGRILA</sequence>
<comment type="caution">
    <text evidence="1">The sequence shown here is derived from an EMBL/GenBank/DDBJ whole genome shotgun (WGS) entry which is preliminary data.</text>
</comment>
<gene>
    <name evidence="1" type="ORF">EZS28_050640</name>
</gene>
<feature type="non-terminal residue" evidence="1">
    <location>
        <position position="199"/>
    </location>
</feature>
<dbReference type="EMBL" id="SNRW01037357">
    <property type="protein sequence ID" value="KAA6353832.1"/>
    <property type="molecule type" value="Genomic_DNA"/>
</dbReference>
<organism evidence="1 2">
    <name type="scientific">Streblomastix strix</name>
    <dbReference type="NCBI Taxonomy" id="222440"/>
    <lineage>
        <taxon>Eukaryota</taxon>
        <taxon>Metamonada</taxon>
        <taxon>Preaxostyla</taxon>
        <taxon>Oxymonadida</taxon>
        <taxon>Streblomastigidae</taxon>
        <taxon>Streblomastix</taxon>
    </lineage>
</organism>
<evidence type="ECO:0000313" key="2">
    <source>
        <dbReference type="Proteomes" id="UP000324800"/>
    </source>
</evidence>
<dbReference type="OrthoDB" id="2897838at2759"/>
<dbReference type="PANTHER" id="PTHR33050:SF7">
    <property type="entry name" value="RIBONUCLEASE H"/>
    <property type="match status" value="1"/>
</dbReference>
<evidence type="ECO:0008006" key="3">
    <source>
        <dbReference type="Google" id="ProtNLM"/>
    </source>
</evidence>
<dbReference type="InterPro" id="IPR052055">
    <property type="entry name" value="Hepadnavirus_pol/RT"/>
</dbReference>
<reference evidence="1 2" key="1">
    <citation type="submission" date="2019-03" db="EMBL/GenBank/DDBJ databases">
        <title>Single cell metagenomics reveals metabolic interactions within the superorganism composed of flagellate Streblomastix strix and complex community of Bacteroidetes bacteria on its surface.</title>
        <authorList>
            <person name="Treitli S.C."/>
            <person name="Kolisko M."/>
            <person name="Husnik F."/>
            <person name="Keeling P."/>
            <person name="Hampl V."/>
        </authorList>
    </citation>
    <scope>NUCLEOTIDE SEQUENCE [LARGE SCALE GENOMIC DNA]</scope>
    <source>
        <strain evidence="1">ST1C</strain>
    </source>
</reference>
<proteinExistence type="predicted"/>
<accession>A0A5J4T774</accession>
<dbReference type="AlphaFoldDB" id="A0A5J4T774"/>
<evidence type="ECO:0000313" key="1">
    <source>
        <dbReference type="EMBL" id="KAA6353832.1"/>
    </source>
</evidence>
<dbReference type="PANTHER" id="PTHR33050">
    <property type="entry name" value="REVERSE TRANSCRIPTASE DOMAIN-CONTAINING PROTEIN"/>
    <property type="match status" value="1"/>
</dbReference>
<protein>
    <recommendedName>
        <fullName evidence="3">RNase H type-1 domain-containing protein</fullName>
    </recommendedName>
</protein>
<dbReference type="Proteomes" id="UP000324800">
    <property type="component" value="Unassembled WGS sequence"/>
</dbReference>
<name>A0A5J4T774_9EUKA</name>